<organism evidence="1 2">
    <name type="scientific">Pseudoxanthomonas indica</name>
    <dbReference type="NCBI Taxonomy" id="428993"/>
    <lineage>
        <taxon>Bacteria</taxon>
        <taxon>Pseudomonadati</taxon>
        <taxon>Pseudomonadota</taxon>
        <taxon>Gammaproteobacteria</taxon>
        <taxon>Lysobacterales</taxon>
        <taxon>Lysobacteraceae</taxon>
        <taxon>Pseudoxanthomonas</taxon>
    </lineage>
</organism>
<dbReference type="Proteomes" id="UP000190341">
    <property type="component" value="Unassembled WGS sequence"/>
</dbReference>
<keyword evidence="2" id="KW-1185">Reference proteome</keyword>
<name>A0A1T5LAV8_9GAMM</name>
<dbReference type="SUPFAM" id="SSF53254">
    <property type="entry name" value="Phosphoglycerate mutase-like"/>
    <property type="match status" value="1"/>
</dbReference>
<dbReference type="EMBL" id="FUZV01000002">
    <property type="protein sequence ID" value="SKC73176.1"/>
    <property type="molecule type" value="Genomic_DNA"/>
</dbReference>
<dbReference type="RefSeq" id="WP_079724607.1">
    <property type="nucleotide sequence ID" value="NZ_BMCL01000001.1"/>
</dbReference>
<dbReference type="InterPro" id="IPR029033">
    <property type="entry name" value="His_PPase_superfam"/>
</dbReference>
<evidence type="ECO:0000313" key="1">
    <source>
        <dbReference type="EMBL" id="SKC73176.1"/>
    </source>
</evidence>
<dbReference type="OrthoDB" id="9783269at2"/>
<reference evidence="1 2" key="1">
    <citation type="submission" date="2017-02" db="EMBL/GenBank/DDBJ databases">
        <authorList>
            <person name="Peterson S.W."/>
        </authorList>
    </citation>
    <scope>NUCLEOTIDE SEQUENCE [LARGE SCALE GENOMIC DNA]</scope>
    <source>
        <strain evidence="1 2">P15</strain>
    </source>
</reference>
<dbReference type="PANTHER" id="PTHR48100:SF1">
    <property type="entry name" value="HISTIDINE PHOSPHATASE FAMILY PROTEIN-RELATED"/>
    <property type="match status" value="1"/>
</dbReference>
<dbReference type="STRING" id="428993.SAMN06296058_2227"/>
<dbReference type="CDD" id="cd07067">
    <property type="entry name" value="HP_PGM_like"/>
    <property type="match status" value="1"/>
</dbReference>
<dbReference type="PANTHER" id="PTHR48100">
    <property type="entry name" value="BROAD-SPECIFICITY PHOSPHATASE YOR283W-RELATED"/>
    <property type="match status" value="1"/>
</dbReference>
<dbReference type="AlphaFoldDB" id="A0A1T5LAV8"/>
<dbReference type="InterPro" id="IPR013078">
    <property type="entry name" value="His_Pase_superF_clade-1"/>
</dbReference>
<dbReference type="GO" id="GO:0005737">
    <property type="term" value="C:cytoplasm"/>
    <property type="evidence" value="ECO:0007669"/>
    <property type="project" value="TreeGrafter"/>
</dbReference>
<dbReference type="Pfam" id="PF00300">
    <property type="entry name" value="His_Phos_1"/>
    <property type="match status" value="1"/>
</dbReference>
<dbReference type="SMART" id="SM00855">
    <property type="entry name" value="PGAM"/>
    <property type="match status" value="1"/>
</dbReference>
<accession>A0A1T5LAV8</accession>
<protein>
    <submittedName>
        <fullName evidence="1">Alpha-ribazole phosphatase</fullName>
    </submittedName>
</protein>
<dbReference type="Gene3D" id="3.40.50.1240">
    <property type="entry name" value="Phosphoglycerate mutase-like"/>
    <property type="match status" value="1"/>
</dbReference>
<dbReference type="InterPro" id="IPR050275">
    <property type="entry name" value="PGM_Phosphatase"/>
</dbReference>
<proteinExistence type="predicted"/>
<gene>
    <name evidence="1" type="ORF">SAMN06296058_2227</name>
</gene>
<sequence>MIVDLVRHGDTGRRGHFDGRHDPPLLADACAAWPAAPQVAWSQIVSSPLQRARQTAQAWLGAAAPPLLISQDWSEWHFGEWEGLSQEQIAASEAGRAALAAFQRDPVRFPPPNAEPWPLFQARVERALRALATRDDAARVLVVSHAGPIRLAISLACGLPLSALWAMRIEYGTRVRLRIGLDGSDRLWGELIELRQTCD</sequence>
<evidence type="ECO:0000313" key="2">
    <source>
        <dbReference type="Proteomes" id="UP000190341"/>
    </source>
</evidence>
<dbReference type="GO" id="GO:0016791">
    <property type="term" value="F:phosphatase activity"/>
    <property type="evidence" value="ECO:0007669"/>
    <property type="project" value="TreeGrafter"/>
</dbReference>